<dbReference type="OMA" id="GIHDGYK"/>
<dbReference type="KEGG" id="dpe:6602339"/>
<keyword evidence="3" id="KW-1185">Reference proteome</keyword>
<reference evidence="2 3" key="1">
    <citation type="journal article" date="2007" name="Nature">
        <title>Evolution of genes and genomes on the Drosophila phylogeny.</title>
        <authorList>
            <consortium name="Drosophila 12 Genomes Consortium"/>
            <person name="Clark A.G."/>
            <person name="Eisen M.B."/>
            <person name="Smith D.R."/>
            <person name="Bergman C.M."/>
            <person name="Oliver B."/>
            <person name="Markow T.A."/>
            <person name="Kaufman T.C."/>
            <person name="Kellis M."/>
            <person name="Gelbart W."/>
            <person name="Iyer V.N."/>
            <person name="Pollard D.A."/>
            <person name="Sackton T.B."/>
            <person name="Larracuente A.M."/>
            <person name="Singh N.D."/>
            <person name="Abad J.P."/>
            <person name="Abt D.N."/>
            <person name="Adryan B."/>
            <person name="Aguade M."/>
            <person name="Akashi H."/>
            <person name="Anderson W.W."/>
            <person name="Aquadro C.F."/>
            <person name="Ardell D.H."/>
            <person name="Arguello R."/>
            <person name="Artieri C.G."/>
            <person name="Barbash D.A."/>
            <person name="Barker D."/>
            <person name="Barsanti P."/>
            <person name="Batterham P."/>
            <person name="Batzoglou S."/>
            <person name="Begun D."/>
            <person name="Bhutkar A."/>
            <person name="Blanco E."/>
            <person name="Bosak S.A."/>
            <person name="Bradley R.K."/>
            <person name="Brand A.D."/>
            <person name="Brent M.R."/>
            <person name="Brooks A.N."/>
            <person name="Brown R.H."/>
            <person name="Butlin R.K."/>
            <person name="Caggese C."/>
            <person name="Calvi B.R."/>
            <person name="Bernardo de Carvalho A."/>
            <person name="Caspi A."/>
            <person name="Castrezana S."/>
            <person name="Celniker S.E."/>
            <person name="Chang J.L."/>
            <person name="Chapple C."/>
            <person name="Chatterji S."/>
            <person name="Chinwalla A."/>
            <person name="Civetta A."/>
            <person name="Clifton S.W."/>
            <person name="Comeron J.M."/>
            <person name="Costello J.C."/>
            <person name="Coyne J.A."/>
            <person name="Daub J."/>
            <person name="David R.G."/>
            <person name="Delcher A.L."/>
            <person name="Delehaunty K."/>
            <person name="Do C.B."/>
            <person name="Ebling H."/>
            <person name="Edwards K."/>
            <person name="Eickbush T."/>
            <person name="Evans J.D."/>
            <person name="Filipski A."/>
            <person name="Findeiss S."/>
            <person name="Freyhult E."/>
            <person name="Fulton L."/>
            <person name="Fulton R."/>
            <person name="Garcia A.C."/>
            <person name="Gardiner A."/>
            <person name="Garfield D.A."/>
            <person name="Garvin B.E."/>
            <person name="Gibson G."/>
            <person name="Gilbert D."/>
            <person name="Gnerre S."/>
            <person name="Godfrey J."/>
            <person name="Good R."/>
            <person name="Gotea V."/>
            <person name="Gravely B."/>
            <person name="Greenberg A.J."/>
            <person name="Griffiths-Jones S."/>
            <person name="Gross S."/>
            <person name="Guigo R."/>
            <person name="Gustafson E.A."/>
            <person name="Haerty W."/>
            <person name="Hahn M.W."/>
            <person name="Halligan D.L."/>
            <person name="Halpern A.L."/>
            <person name="Halter G.M."/>
            <person name="Han M.V."/>
            <person name="Heger A."/>
            <person name="Hillier L."/>
            <person name="Hinrichs A.S."/>
            <person name="Holmes I."/>
            <person name="Hoskins R.A."/>
            <person name="Hubisz M.J."/>
            <person name="Hultmark D."/>
            <person name="Huntley M.A."/>
            <person name="Jaffe D.B."/>
            <person name="Jagadeeshan S."/>
            <person name="Jeck W.R."/>
            <person name="Johnson J."/>
            <person name="Jones C.D."/>
            <person name="Jordan W.C."/>
            <person name="Karpen G.H."/>
            <person name="Kataoka E."/>
            <person name="Keightley P.D."/>
            <person name="Kheradpour P."/>
            <person name="Kirkness E.F."/>
            <person name="Koerich L.B."/>
            <person name="Kristiansen K."/>
            <person name="Kudrna D."/>
            <person name="Kulathinal R.J."/>
            <person name="Kumar S."/>
            <person name="Kwok R."/>
            <person name="Lander E."/>
            <person name="Langley C.H."/>
            <person name="Lapoint R."/>
            <person name="Lazzaro B.P."/>
            <person name="Lee S.J."/>
            <person name="Levesque L."/>
            <person name="Li R."/>
            <person name="Lin C.F."/>
            <person name="Lin M.F."/>
            <person name="Lindblad-Toh K."/>
            <person name="Llopart A."/>
            <person name="Long M."/>
            <person name="Low L."/>
            <person name="Lozovsky E."/>
            <person name="Lu J."/>
            <person name="Luo M."/>
            <person name="Machado C.A."/>
            <person name="Makalowski W."/>
            <person name="Marzo M."/>
            <person name="Matsuda M."/>
            <person name="Matzkin L."/>
            <person name="McAllister B."/>
            <person name="McBride C.S."/>
            <person name="McKernan B."/>
            <person name="McKernan K."/>
            <person name="Mendez-Lago M."/>
            <person name="Minx P."/>
            <person name="Mollenhauer M.U."/>
            <person name="Montooth K."/>
            <person name="Mount S.M."/>
            <person name="Mu X."/>
            <person name="Myers E."/>
            <person name="Negre B."/>
            <person name="Newfeld S."/>
            <person name="Nielsen R."/>
            <person name="Noor M.A."/>
            <person name="O'Grady P."/>
            <person name="Pachter L."/>
            <person name="Papaceit M."/>
            <person name="Parisi M.J."/>
            <person name="Parisi M."/>
            <person name="Parts L."/>
            <person name="Pedersen J.S."/>
            <person name="Pesole G."/>
            <person name="Phillippy A.M."/>
            <person name="Ponting C.P."/>
            <person name="Pop M."/>
            <person name="Porcelli D."/>
            <person name="Powell J.R."/>
            <person name="Prohaska S."/>
            <person name="Pruitt K."/>
            <person name="Puig M."/>
            <person name="Quesneville H."/>
            <person name="Ram K.R."/>
            <person name="Rand D."/>
            <person name="Rasmussen M.D."/>
            <person name="Reed L.K."/>
            <person name="Reenan R."/>
            <person name="Reily A."/>
            <person name="Remington K.A."/>
            <person name="Rieger T.T."/>
            <person name="Ritchie M.G."/>
            <person name="Robin C."/>
            <person name="Rogers Y.H."/>
            <person name="Rohde C."/>
            <person name="Rozas J."/>
            <person name="Rubenfield M.J."/>
            <person name="Ruiz A."/>
            <person name="Russo S."/>
            <person name="Salzberg S.L."/>
            <person name="Sanchez-Gracia A."/>
            <person name="Saranga D.J."/>
            <person name="Sato H."/>
            <person name="Schaeffer S.W."/>
            <person name="Schatz M.C."/>
            <person name="Schlenke T."/>
            <person name="Schwartz R."/>
            <person name="Segarra C."/>
            <person name="Singh R.S."/>
            <person name="Sirot L."/>
            <person name="Sirota M."/>
            <person name="Sisneros N.B."/>
            <person name="Smith C.D."/>
            <person name="Smith T.F."/>
            <person name="Spieth J."/>
            <person name="Stage D.E."/>
            <person name="Stark A."/>
            <person name="Stephan W."/>
            <person name="Strausberg R.L."/>
            <person name="Strempel S."/>
            <person name="Sturgill D."/>
            <person name="Sutton G."/>
            <person name="Sutton G.G."/>
            <person name="Tao W."/>
            <person name="Teichmann S."/>
            <person name="Tobari Y.N."/>
            <person name="Tomimura Y."/>
            <person name="Tsolas J.M."/>
            <person name="Valente V.L."/>
            <person name="Venter E."/>
            <person name="Venter J.C."/>
            <person name="Vicario S."/>
            <person name="Vieira F.G."/>
            <person name="Vilella A.J."/>
            <person name="Villasante A."/>
            <person name="Walenz B."/>
            <person name="Wang J."/>
            <person name="Wasserman M."/>
            <person name="Watts T."/>
            <person name="Wilson D."/>
            <person name="Wilson R.K."/>
            <person name="Wing R.A."/>
            <person name="Wolfner M.F."/>
            <person name="Wong A."/>
            <person name="Wong G.K."/>
            <person name="Wu C.I."/>
            <person name="Wu G."/>
            <person name="Yamamoto D."/>
            <person name="Yang H.P."/>
            <person name="Yang S.P."/>
            <person name="Yorke J.A."/>
            <person name="Yoshida K."/>
            <person name="Zdobnov E."/>
            <person name="Zhang P."/>
            <person name="Zhang Y."/>
            <person name="Zimin A.V."/>
            <person name="Baldwin J."/>
            <person name="Abdouelleil A."/>
            <person name="Abdulkadir J."/>
            <person name="Abebe A."/>
            <person name="Abera B."/>
            <person name="Abreu J."/>
            <person name="Acer S.C."/>
            <person name="Aftuck L."/>
            <person name="Alexander A."/>
            <person name="An P."/>
            <person name="Anderson E."/>
            <person name="Anderson S."/>
            <person name="Arachi H."/>
            <person name="Azer M."/>
            <person name="Bachantsang P."/>
            <person name="Barry A."/>
            <person name="Bayul T."/>
            <person name="Berlin A."/>
            <person name="Bessette D."/>
            <person name="Bloom T."/>
            <person name="Blye J."/>
            <person name="Boguslavskiy L."/>
            <person name="Bonnet C."/>
            <person name="Boukhgalter B."/>
            <person name="Bourzgui I."/>
            <person name="Brown A."/>
            <person name="Cahill P."/>
            <person name="Channer S."/>
            <person name="Cheshatsang Y."/>
            <person name="Chuda L."/>
            <person name="Citroen M."/>
            <person name="Collymore A."/>
            <person name="Cooke P."/>
            <person name="Costello M."/>
            <person name="D'Aco K."/>
            <person name="Daza R."/>
            <person name="De Haan G."/>
            <person name="DeGray S."/>
            <person name="DeMaso C."/>
            <person name="Dhargay N."/>
            <person name="Dooley K."/>
            <person name="Dooley E."/>
            <person name="Doricent M."/>
            <person name="Dorje P."/>
            <person name="Dorjee K."/>
            <person name="Dupes A."/>
            <person name="Elong R."/>
            <person name="Falk J."/>
            <person name="Farina A."/>
            <person name="Faro S."/>
            <person name="Ferguson D."/>
            <person name="Fisher S."/>
            <person name="Foley C.D."/>
            <person name="Franke A."/>
            <person name="Friedrich D."/>
            <person name="Gadbois L."/>
            <person name="Gearin G."/>
            <person name="Gearin C.R."/>
            <person name="Giannoukos G."/>
            <person name="Goode T."/>
            <person name="Graham J."/>
            <person name="Grandbois E."/>
            <person name="Grewal S."/>
            <person name="Gyaltsen K."/>
            <person name="Hafez N."/>
            <person name="Hagos B."/>
            <person name="Hall J."/>
            <person name="Henson C."/>
            <person name="Hollinger A."/>
            <person name="Honan T."/>
            <person name="Huard M.D."/>
            <person name="Hughes L."/>
            <person name="Hurhula B."/>
            <person name="Husby M.E."/>
            <person name="Kamat A."/>
            <person name="Kanga B."/>
            <person name="Kashin S."/>
            <person name="Khazanovich D."/>
            <person name="Kisner P."/>
            <person name="Lance K."/>
            <person name="Lara M."/>
            <person name="Lee W."/>
            <person name="Lennon N."/>
            <person name="Letendre F."/>
            <person name="LeVine R."/>
            <person name="Lipovsky A."/>
            <person name="Liu X."/>
            <person name="Liu J."/>
            <person name="Liu S."/>
            <person name="Lokyitsang T."/>
            <person name="Lokyitsang Y."/>
            <person name="Lubonja R."/>
            <person name="Lui A."/>
            <person name="MacDonald P."/>
            <person name="Magnisalis V."/>
            <person name="Maru K."/>
            <person name="Matthews C."/>
            <person name="McCusker W."/>
            <person name="McDonough S."/>
            <person name="Mehta T."/>
            <person name="Meldrim J."/>
            <person name="Meneus L."/>
            <person name="Mihai O."/>
            <person name="Mihalev A."/>
            <person name="Mihova T."/>
            <person name="Mittelman R."/>
            <person name="Mlenga V."/>
            <person name="Montmayeur A."/>
            <person name="Mulrain L."/>
            <person name="Navidi A."/>
            <person name="Naylor J."/>
            <person name="Negash T."/>
            <person name="Nguyen T."/>
            <person name="Nguyen N."/>
            <person name="Nicol R."/>
            <person name="Norbu C."/>
            <person name="Norbu N."/>
            <person name="Novod N."/>
            <person name="O'Neill B."/>
            <person name="Osman S."/>
            <person name="Markiewicz E."/>
            <person name="Oyono O.L."/>
            <person name="Patti C."/>
            <person name="Phunkhang P."/>
            <person name="Pierre F."/>
            <person name="Priest M."/>
            <person name="Raghuraman S."/>
            <person name="Rege F."/>
            <person name="Reyes R."/>
            <person name="Rise C."/>
            <person name="Rogov P."/>
            <person name="Ross K."/>
            <person name="Ryan E."/>
            <person name="Settipalli S."/>
            <person name="Shea T."/>
            <person name="Sherpa N."/>
            <person name="Shi L."/>
            <person name="Shih D."/>
            <person name="Sparrow T."/>
            <person name="Spaulding J."/>
            <person name="Stalker J."/>
            <person name="Stange-Thomann N."/>
            <person name="Stavropoulos S."/>
            <person name="Stone C."/>
            <person name="Strader C."/>
            <person name="Tesfaye S."/>
            <person name="Thomson T."/>
            <person name="Thoulutsang Y."/>
            <person name="Thoulutsang D."/>
            <person name="Topham K."/>
            <person name="Topping I."/>
            <person name="Tsamla T."/>
            <person name="Vassiliev H."/>
            <person name="Vo A."/>
            <person name="Wangchuk T."/>
            <person name="Wangdi T."/>
            <person name="Weiand M."/>
            <person name="Wilkinson J."/>
            <person name="Wilson A."/>
            <person name="Yadav S."/>
            <person name="Young G."/>
            <person name="Yu Q."/>
            <person name="Zembek L."/>
            <person name="Zhong D."/>
            <person name="Zimmer A."/>
            <person name="Zwirko Z."/>
            <person name="Jaffe D.B."/>
            <person name="Alvarez P."/>
            <person name="Brockman W."/>
            <person name="Butler J."/>
            <person name="Chin C."/>
            <person name="Gnerre S."/>
            <person name="Grabherr M."/>
            <person name="Kleber M."/>
            <person name="Mauceli E."/>
            <person name="MacCallum I."/>
        </authorList>
    </citation>
    <scope>NUCLEOTIDE SEQUENCE [LARGE SCALE GENOMIC DNA]</scope>
    <source>
        <strain evidence="3">MSH-3 / Tucson 14011-0111.49</strain>
    </source>
</reference>
<organism evidence="3">
    <name type="scientific">Drosophila persimilis</name>
    <name type="common">Fruit fly</name>
    <dbReference type="NCBI Taxonomy" id="7234"/>
    <lineage>
        <taxon>Eukaryota</taxon>
        <taxon>Metazoa</taxon>
        <taxon>Ecdysozoa</taxon>
        <taxon>Arthropoda</taxon>
        <taxon>Hexapoda</taxon>
        <taxon>Insecta</taxon>
        <taxon>Pterygota</taxon>
        <taxon>Neoptera</taxon>
        <taxon>Endopterygota</taxon>
        <taxon>Diptera</taxon>
        <taxon>Brachycera</taxon>
        <taxon>Muscomorpha</taxon>
        <taxon>Ephydroidea</taxon>
        <taxon>Drosophilidae</taxon>
        <taxon>Drosophila</taxon>
        <taxon>Sophophora</taxon>
    </lineage>
</organism>
<dbReference type="EMBL" id="CH479227">
    <property type="protein sequence ID" value="EDW35274.1"/>
    <property type="molecule type" value="Genomic_DNA"/>
</dbReference>
<evidence type="ECO:0000313" key="2">
    <source>
        <dbReference type="EMBL" id="EDW35274.1"/>
    </source>
</evidence>
<dbReference type="OrthoDB" id="7872888at2759"/>
<sequence length="115" mass="12735">MSEQEANEANEQMATGGDNPEEPLSCVVMLSSYLTSNSTITLSEFRKYGIHDGYKYVPKAKDVVPPYCVVHYLAEKNMNLAVINDVKLFLEDNPEIEFESTNLDADAASDAEPDP</sequence>
<protein>
    <submittedName>
        <fullName evidence="2">GL20922</fullName>
    </submittedName>
</protein>
<dbReference type="HOGENOM" id="CLU_2322828_0_0_1"/>
<proteinExistence type="predicted"/>
<evidence type="ECO:0000313" key="3">
    <source>
        <dbReference type="Proteomes" id="UP000008744"/>
    </source>
</evidence>
<name>B4H950_DROPE</name>
<feature type="region of interest" description="Disordered" evidence="1">
    <location>
        <begin position="1"/>
        <end position="22"/>
    </location>
</feature>
<dbReference type="Proteomes" id="UP000008744">
    <property type="component" value="Unassembled WGS sequence"/>
</dbReference>
<evidence type="ECO:0000256" key="1">
    <source>
        <dbReference type="SAM" id="MobiDB-lite"/>
    </source>
</evidence>
<accession>B4H950</accession>
<dbReference type="AlphaFoldDB" id="B4H950"/>
<gene>
    <name evidence="2" type="primary">Dper\GL20922</name>
    <name evidence="2" type="ORF">Dper_GL20922</name>
</gene>